<evidence type="ECO:0000313" key="1">
    <source>
        <dbReference type="EMBL" id="TYL57099.1"/>
    </source>
</evidence>
<dbReference type="AlphaFoldDB" id="A0A5S4VG07"/>
<accession>A0A5S4VG07</accession>
<dbReference type="InterPro" id="IPR025427">
    <property type="entry name" value="DUF4160"/>
</dbReference>
<protein>
    <submittedName>
        <fullName evidence="1">DUF4160 domain-containing protein</fullName>
    </submittedName>
</protein>
<dbReference type="RefSeq" id="WP_148885345.1">
    <property type="nucleotide sequence ID" value="NZ_VSTG01000013.1"/>
</dbReference>
<organism evidence="1 2">
    <name type="scientific">Agathobacter rectalis</name>
    <dbReference type="NCBI Taxonomy" id="39491"/>
    <lineage>
        <taxon>Bacteria</taxon>
        <taxon>Bacillati</taxon>
        <taxon>Bacillota</taxon>
        <taxon>Clostridia</taxon>
        <taxon>Lachnospirales</taxon>
        <taxon>Lachnospiraceae</taxon>
        <taxon>Agathobacter</taxon>
    </lineage>
</organism>
<dbReference type="Pfam" id="PF13711">
    <property type="entry name" value="DUF4160"/>
    <property type="match status" value="1"/>
</dbReference>
<proteinExistence type="predicted"/>
<gene>
    <name evidence="1" type="ORF">FYL37_10130</name>
</gene>
<reference evidence="1 2" key="2">
    <citation type="submission" date="2019-09" db="EMBL/GenBank/DDBJ databases">
        <title>Strain-level analysis of Eubacterium rectale using genomes from metagenomes.</title>
        <authorList>
            <person name="Karcher N."/>
            <person name="Segata N."/>
        </authorList>
    </citation>
    <scope>NUCLEOTIDE SEQUENCE [LARGE SCALE GENOMIC DNA]</scope>
    <source>
        <strain evidence="1 2">L2-21</strain>
    </source>
</reference>
<dbReference type="Proteomes" id="UP000324325">
    <property type="component" value="Unassembled WGS sequence"/>
</dbReference>
<dbReference type="EMBL" id="VSTG01000013">
    <property type="protein sequence ID" value="TYL57099.1"/>
    <property type="molecule type" value="Genomic_DNA"/>
</dbReference>
<sequence length="119" mass="13608">MHGVCSSISNFCDVFDLGEKREKLQILKEGIVIEIRNKEDGHNVPHIHAHYQGENISILLIDGEVLAGNIPRKNQKIAVTWVIENLEMLRASWENKHGLIKFPDMIIKIQSDWKDGKNP</sequence>
<name>A0A5S4VG07_9FIRM</name>
<reference evidence="1 2" key="1">
    <citation type="submission" date="2019-08" db="EMBL/GenBank/DDBJ databases">
        <authorList>
            <person name="Duncan S."/>
            <person name="Walker A."/>
        </authorList>
    </citation>
    <scope>NUCLEOTIDE SEQUENCE [LARGE SCALE GENOMIC DNA]</scope>
    <source>
        <strain evidence="1 2">L2-21</strain>
    </source>
</reference>
<evidence type="ECO:0000313" key="2">
    <source>
        <dbReference type="Proteomes" id="UP000324325"/>
    </source>
</evidence>
<comment type="caution">
    <text evidence="1">The sequence shown here is derived from an EMBL/GenBank/DDBJ whole genome shotgun (WGS) entry which is preliminary data.</text>
</comment>